<dbReference type="GeneID" id="28967911"/>
<name>A0A1A6A497_9TREE</name>
<feature type="compositionally biased region" description="Basic and acidic residues" evidence="2">
    <location>
        <begin position="309"/>
        <end position="321"/>
    </location>
</feature>
<dbReference type="RefSeq" id="XP_018262732.1">
    <property type="nucleotide sequence ID" value="XM_018407521.1"/>
</dbReference>
<evidence type="ECO:0000313" key="4">
    <source>
        <dbReference type="EMBL" id="WWC62212.1"/>
    </source>
</evidence>
<keyword evidence="5" id="KW-1185">Reference proteome</keyword>
<accession>A0A1A6A497</accession>
<organism evidence="3">
    <name type="scientific">Kwoniella dejecticola CBS 10117</name>
    <dbReference type="NCBI Taxonomy" id="1296121"/>
    <lineage>
        <taxon>Eukaryota</taxon>
        <taxon>Fungi</taxon>
        <taxon>Dikarya</taxon>
        <taxon>Basidiomycota</taxon>
        <taxon>Agaricomycotina</taxon>
        <taxon>Tremellomycetes</taxon>
        <taxon>Tremellales</taxon>
        <taxon>Cryptococcaceae</taxon>
        <taxon>Kwoniella</taxon>
    </lineage>
</organism>
<dbReference type="KEGG" id="kdj:28967911"/>
<evidence type="ECO:0000313" key="5">
    <source>
        <dbReference type="Proteomes" id="UP000078595"/>
    </source>
</evidence>
<protein>
    <submittedName>
        <fullName evidence="3">Uncharacterized protein</fullName>
    </submittedName>
</protein>
<proteinExistence type="predicted"/>
<keyword evidence="1" id="KW-0175">Coiled coil</keyword>
<feature type="compositionally biased region" description="Polar residues" evidence="2">
    <location>
        <begin position="241"/>
        <end position="259"/>
    </location>
</feature>
<dbReference type="EMBL" id="CP144534">
    <property type="protein sequence ID" value="WWC62212.1"/>
    <property type="molecule type" value="Genomic_DNA"/>
</dbReference>
<evidence type="ECO:0000256" key="2">
    <source>
        <dbReference type="SAM" id="MobiDB-lite"/>
    </source>
</evidence>
<dbReference type="Proteomes" id="UP000078595">
    <property type="component" value="Chromosome 5"/>
</dbReference>
<reference evidence="4" key="2">
    <citation type="submission" date="2013-07" db="EMBL/GenBank/DDBJ databases">
        <authorList>
            <consortium name="The Broad Institute Genome Sequencing Platform"/>
            <person name="Cuomo C."/>
            <person name="Litvintseva A."/>
            <person name="Chen Y."/>
            <person name="Heitman J."/>
            <person name="Sun S."/>
            <person name="Springer D."/>
            <person name="Dromer F."/>
            <person name="Young S.K."/>
            <person name="Zeng Q."/>
            <person name="Gargeya S."/>
            <person name="Fitzgerald M."/>
            <person name="Abouelleil A."/>
            <person name="Alvarado L."/>
            <person name="Berlin A.M."/>
            <person name="Chapman S.B."/>
            <person name="Dewar J."/>
            <person name="Goldberg J."/>
            <person name="Griggs A."/>
            <person name="Gujja S."/>
            <person name="Hansen M."/>
            <person name="Howarth C."/>
            <person name="Imamovic A."/>
            <person name="Larimer J."/>
            <person name="McCowan C."/>
            <person name="Murphy C."/>
            <person name="Pearson M."/>
            <person name="Priest M."/>
            <person name="Roberts A."/>
            <person name="Saif S."/>
            <person name="Shea T."/>
            <person name="Sykes S."/>
            <person name="Wortman J."/>
            <person name="Nusbaum C."/>
            <person name="Birren B."/>
        </authorList>
    </citation>
    <scope>NUCLEOTIDE SEQUENCE</scope>
    <source>
        <strain evidence="4">CBS 10117</strain>
    </source>
</reference>
<dbReference type="VEuPathDB" id="FungiDB:I303_04212"/>
<feature type="coiled-coil region" evidence="1">
    <location>
        <begin position="357"/>
        <end position="405"/>
    </location>
</feature>
<feature type="compositionally biased region" description="Polar residues" evidence="2">
    <location>
        <begin position="288"/>
        <end position="307"/>
    </location>
</feature>
<reference evidence="3" key="1">
    <citation type="submission" date="2013-07" db="EMBL/GenBank/DDBJ databases">
        <title>The Genome Sequence of Cryptococcus dejecticola CBS10117.</title>
        <authorList>
            <consortium name="The Broad Institute Genome Sequencing Platform"/>
            <person name="Cuomo C."/>
            <person name="Litvintseva A."/>
            <person name="Chen Y."/>
            <person name="Heitman J."/>
            <person name="Sun S."/>
            <person name="Springer D."/>
            <person name="Dromer F."/>
            <person name="Young S.K."/>
            <person name="Zeng Q."/>
            <person name="Gargeya S."/>
            <person name="Fitzgerald M."/>
            <person name="Abouelleil A."/>
            <person name="Alvarado L."/>
            <person name="Berlin A.M."/>
            <person name="Chapman S.B."/>
            <person name="Dewar J."/>
            <person name="Goldberg J."/>
            <person name="Griggs A."/>
            <person name="Gujja S."/>
            <person name="Hansen M."/>
            <person name="Howarth C."/>
            <person name="Imamovic A."/>
            <person name="Larimer J."/>
            <person name="McCowan C."/>
            <person name="Murphy C."/>
            <person name="Pearson M."/>
            <person name="Priest M."/>
            <person name="Roberts A."/>
            <person name="Saif S."/>
            <person name="Shea T."/>
            <person name="Sykes S."/>
            <person name="Wortman J."/>
            <person name="Nusbaum C."/>
            <person name="Birren B."/>
        </authorList>
    </citation>
    <scope>NUCLEOTIDE SEQUENCE [LARGE SCALE GENOMIC DNA]</scope>
    <source>
        <strain evidence="3">CBS 10117</strain>
    </source>
</reference>
<dbReference type="OrthoDB" id="2565252at2759"/>
<dbReference type="EMBL" id="KI894031">
    <property type="protein sequence ID" value="OBR84890.1"/>
    <property type="molecule type" value="Genomic_DNA"/>
</dbReference>
<sequence>MTLSRSYTIQPASFASLRMMDFSRISQCADHGLEECWYHKQIECKNGKGPTHFSNPKHFPLVLGGRFSIEHCRKCPRDKLTNCEISGDEIRFYARTTKYDKPPLVRRIRIPGHGNTKLIDGRIDLMGLIIDSDEEINNDEDVISPDPRNSEEKEGNMSAPRKRKRGNRSSSQMPNKLHSRKRRHDYQDPDSTSNIDDAEDDMNAGPSQVSAISLIASQSSRRRIIRSPSTSPQPEARNLRHQASTTKCSKPLSTSTTDTAAHPPFAQTPKSSSASAIDLTRSPAGTLATASEASQALEPRTTSAKYSHSTRDRSDNTRDSSVESVLPFVKPTSPATEDDKIEIDELRRSTKEKDKIIEHKDQLIQKHESTIARLTREKESMMAQIGKLYMEKEELKKQVEKAETGSVGT</sequence>
<evidence type="ECO:0000313" key="3">
    <source>
        <dbReference type="EMBL" id="OBR84890.1"/>
    </source>
</evidence>
<dbReference type="AlphaFoldDB" id="A0A1A6A497"/>
<gene>
    <name evidence="3" type="ORF">I303_04212</name>
    <name evidence="4" type="ORF">I303_104807</name>
</gene>
<feature type="region of interest" description="Disordered" evidence="2">
    <location>
        <begin position="137"/>
        <end position="353"/>
    </location>
</feature>
<evidence type="ECO:0000256" key="1">
    <source>
        <dbReference type="SAM" id="Coils"/>
    </source>
</evidence>
<feature type="compositionally biased region" description="Basic and acidic residues" evidence="2">
    <location>
        <begin position="343"/>
        <end position="353"/>
    </location>
</feature>
<reference evidence="4" key="3">
    <citation type="submission" date="2024-02" db="EMBL/GenBank/DDBJ databases">
        <title>Comparative genomics of Cryptococcus and Kwoniella reveals pathogenesis evolution and contrasting modes of karyotype evolution via chromosome fusion or intercentromeric recombination.</title>
        <authorList>
            <person name="Coelho M.A."/>
            <person name="David-Palma M."/>
            <person name="Shea T."/>
            <person name="Bowers K."/>
            <person name="McGinley-Smith S."/>
            <person name="Mohammad A.W."/>
            <person name="Gnirke A."/>
            <person name="Yurkov A.M."/>
            <person name="Nowrousian M."/>
            <person name="Sun S."/>
            <person name="Cuomo C.A."/>
            <person name="Heitman J."/>
        </authorList>
    </citation>
    <scope>NUCLEOTIDE SEQUENCE</scope>
    <source>
        <strain evidence="4">CBS 10117</strain>
    </source>
</reference>
<feature type="compositionally biased region" description="Low complexity" evidence="2">
    <location>
        <begin position="207"/>
        <end position="219"/>
    </location>
</feature>